<reference evidence="2 3" key="1">
    <citation type="submission" date="2024-01" db="EMBL/GenBank/DDBJ databases">
        <authorList>
            <consortium name="Genoscope - CEA"/>
            <person name="William W."/>
        </authorList>
    </citation>
    <scope>NUCLEOTIDE SEQUENCE [LARGE SCALE GENOMIC DNA]</scope>
    <source>
        <strain evidence="2 3">29B2s-10</strain>
    </source>
</reference>
<evidence type="ECO:0000259" key="1">
    <source>
        <dbReference type="PROSITE" id="PS50181"/>
    </source>
</evidence>
<keyword evidence="3" id="KW-1185">Reference proteome</keyword>
<dbReference type="Proteomes" id="UP001497600">
    <property type="component" value="Chromosome E"/>
</dbReference>
<organism evidence="2 3">
    <name type="scientific">[Candida] anglica</name>
    <dbReference type="NCBI Taxonomy" id="148631"/>
    <lineage>
        <taxon>Eukaryota</taxon>
        <taxon>Fungi</taxon>
        <taxon>Dikarya</taxon>
        <taxon>Ascomycota</taxon>
        <taxon>Saccharomycotina</taxon>
        <taxon>Pichiomycetes</taxon>
        <taxon>Debaryomycetaceae</taxon>
        <taxon>Kurtzmaniella</taxon>
    </lineage>
</organism>
<dbReference type="Pfam" id="PF12937">
    <property type="entry name" value="F-box-like"/>
    <property type="match status" value="1"/>
</dbReference>
<dbReference type="InterPro" id="IPR001810">
    <property type="entry name" value="F-box_dom"/>
</dbReference>
<feature type="domain" description="F-box" evidence="1">
    <location>
        <begin position="1"/>
        <end position="44"/>
    </location>
</feature>
<sequence>MITSLPSEVIVQVSHHIDQYDVVNLALTCSEMNRLMIPQLYKTINIDSSPKNYSQTLLHEPINRTTVRSIFSLKKLFRNLICNQWYCKQVNTFITSTKIPDLSDMELQSYLNQILPLLENLTVFRWRSDTCKIATHLPRNYNLKTIDGNFDFTNLPKVIDTNKIMNLKYLRLTHVYTYHDLESIDVMQFQNLEYLSISMKNLVKDCREDYLQRLFNHDSNVKLQLKELKFENMIVRPSDATLLGTNITLKKLTKLEIINCHEIWWQTEGDSSRRHPHEKTFLEILCSNTINVQCININCSNELSDNSYQIEALKNIKNLTKIELYLNFNWKNHLTRNNTNVYFEKLFIDLIDSILKFKLTLSSLQINFEISETKNLNCTIPCCLSRKKLPAEFFKKLENFSNLELLSIPINESLITQIYDITSNLTNLRVLDFSAITDKESSKGKCLINSAYFKVPLSTTYNIGDFSTLSGNLPFHYRTFAEGFRKCTPSLQIVRFPNALFYCGEKVELWENLDLQCITDWLGKT</sequence>
<proteinExistence type="predicted"/>
<name>A0ABP0EGJ1_9ASCO</name>
<gene>
    <name evidence="2" type="ORF">CAAN4_E03268</name>
</gene>
<evidence type="ECO:0000313" key="3">
    <source>
        <dbReference type="Proteomes" id="UP001497600"/>
    </source>
</evidence>
<accession>A0ABP0EGJ1</accession>
<evidence type="ECO:0000313" key="2">
    <source>
        <dbReference type="EMBL" id="CAK7906962.1"/>
    </source>
</evidence>
<protein>
    <recommendedName>
        <fullName evidence="1">F-box domain-containing protein</fullName>
    </recommendedName>
</protein>
<dbReference type="EMBL" id="OZ004257">
    <property type="protein sequence ID" value="CAK7906962.1"/>
    <property type="molecule type" value="Genomic_DNA"/>
</dbReference>
<dbReference type="PROSITE" id="PS50181">
    <property type="entry name" value="FBOX"/>
    <property type="match status" value="1"/>
</dbReference>